<reference evidence="5 6" key="1">
    <citation type="submission" date="2024-03" db="EMBL/GenBank/DDBJ databases">
        <title>High-quality draft genome sequence of Oceanobacter sp. wDCs-4.</title>
        <authorList>
            <person name="Dong C."/>
        </authorList>
    </citation>
    <scope>NUCLEOTIDE SEQUENCE [LARGE SCALE GENOMIC DNA]</scope>
    <source>
        <strain evidence="6">wDCs-4</strain>
    </source>
</reference>
<dbReference type="PANTHER" id="PTHR34874:SF3">
    <property type="entry name" value="SULFURTRANSFERASE TUSD"/>
    <property type="match status" value="1"/>
</dbReference>
<organism evidence="5 6">
    <name type="scientific">Oceanobacter antarcticus</name>
    <dbReference type="NCBI Taxonomy" id="3133425"/>
    <lineage>
        <taxon>Bacteria</taxon>
        <taxon>Pseudomonadati</taxon>
        <taxon>Pseudomonadota</taxon>
        <taxon>Gammaproteobacteria</taxon>
        <taxon>Oceanospirillales</taxon>
        <taxon>Oceanospirillaceae</taxon>
        <taxon>Oceanobacter</taxon>
    </lineage>
</organism>
<keyword evidence="6" id="KW-1185">Reference proteome</keyword>
<comment type="subcellular location">
    <subcellularLocation>
        <location evidence="1">Cytoplasm</location>
    </subcellularLocation>
</comment>
<name>A0ABW8NN60_9GAMM</name>
<dbReference type="NCBIfam" id="TIGR03012">
    <property type="entry name" value="sulf_tusD_dsrE"/>
    <property type="match status" value="1"/>
</dbReference>
<dbReference type="EMBL" id="JBBKTX010000028">
    <property type="protein sequence ID" value="MFK4754306.1"/>
    <property type="molecule type" value="Genomic_DNA"/>
</dbReference>
<sequence length="150" mass="16652">MRRCQESRTISGYSNIQNFSFMASFSLLLTESPFPGTSHQQAQDFIRAALALGHQIQRVFFYQDAVLCGNNRIQAPQGQQDVGEQWRQLAKVGQFPLQLCIANSIRRGIVDAQESERYGLSGATIKSGFELAGLGEMADATTNSDRLVEF</sequence>
<dbReference type="RefSeq" id="WP_369857927.1">
    <property type="nucleotide sequence ID" value="NZ_JBBKTX010000028.1"/>
</dbReference>
<gene>
    <name evidence="5" type="primary">tusD</name>
    <name evidence="5" type="ORF">WG929_18015</name>
</gene>
<keyword evidence="3" id="KW-0963">Cytoplasm</keyword>
<dbReference type="Gene3D" id="3.40.1260.10">
    <property type="entry name" value="DsrEFH-like"/>
    <property type="match status" value="1"/>
</dbReference>
<evidence type="ECO:0000313" key="5">
    <source>
        <dbReference type="EMBL" id="MFK4754306.1"/>
    </source>
</evidence>
<evidence type="ECO:0000256" key="2">
    <source>
        <dbReference type="ARBA" id="ARBA00007067"/>
    </source>
</evidence>
<proteinExistence type="inferred from homology"/>
<comment type="caution">
    <text evidence="5">The sequence shown here is derived from an EMBL/GenBank/DDBJ whole genome shotgun (WGS) entry which is preliminary data.</text>
</comment>
<dbReference type="PANTHER" id="PTHR34874">
    <property type="entry name" value="PROTEIN YCHN"/>
    <property type="match status" value="1"/>
</dbReference>
<dbReference type="NCBIfam" id="NF001237">
    <property type="entry name" value="PRK00207.1"/>
    <property type="match status" value="1"/>
</dbReference>
<evidence type="ECO:0000256" key="3">
    <source>
        <dbReference type="ARBA" id="ARBA00022490"/>
    </source>
</evidence>
<dbReference type="InterPro" id="IPR027396">
    <property type="entry name" value="DsrEFH-like"/>
</dbReference>
<comment type="similarity">
    <text evidence="2">Belongs to the DsrE/TusD family.</text>
</comment>
<protein>
    <submittedName>
        <fullName evidence="5">Sulfurtransferase complex subunit TusD</fullName>
    </submittedName>
</protein>
<dbReference type="InterPro" id="IPR003787">
    <property type="entry name" value="Sulphur_relay_DsrE/F-like"/>
</dbReference>
<evidence type="ECO:0000256" key="1">
    <source>
        <dbReference type="ARBA" id="ARBA00004496"/>
    </source>
</evidence>
<dbReference type="Pfam" id="PF02635">
    <property type="entry name" value="DsrE"/>
    <property type="match status" value="1"/>
</dbReference>
<dbReference type="Proteomes" id="UP001620597">
    <property type="component" value="Unassembled WGS sequence"/>
</dbReference>
<keyword evidence="4" id="KW-0808">Transferase</keyword>
<evidence type="ECO:0000313" key="6">
    <source>
        <dbReference type="Proteomes" id="UP001620597"/>
    </source>
</evidence>
<dbReference type="SUPFAM" id="SSF75169">
    <property type="entry name" value="DsrEFH-like"/>
    <property type="match status" value="1"/>
</dbReference>
<accession>A0ABW8NN60</accession>
<dbReference type="InterPro" id="IPR017463">
    <property type="entry name" value="Sulphur_relay_TusD/DsrE"/>
</dbReference>
<evidence type="ECO:0000256" key="4">
    <source>
        <dbReference type="ARBA" id="ARBA00022679"/>
    </source>
</evidence>